<dbReference type="Gene3D" id="1.10.10.750">
    <property type="entry name" value="Ypt/Rab-GAP domain of gyp1p, domain 1"/>
    <property type="match status" value="1"/>
</dbReference>
<evidence type="ECO:0000256" key="2">
    <source>
        <dbReference type="ARBA" id="ARBA00023054"/>
    </source>
</evidence>
<feature type="compositionally biased region" description="Basic and acidic residues" evidence="3">
    <location>
        <begin position="49"/>
        <end position="59"/>
    </location>
</feature>
<evidence type="ECO:0000256" key="1">
    <source>
        <dbReference type="ARBA" id="ARBA00022468"/>
    </source>
</evidence>
<dbReference type="SUPFAM" id="SSF47923">
    <property type="entry name" value="Ypt/Rab-GAP domain of gyp1p"/>
    <property type="match status" value="1"/>
</dbReference>
<evidence type="ECO:0000259" key="4">
    <source>
        <dbReference type="Pfam" id="PF23436"/>
    </source>
</evidence>
<feature type="compositionally biased region" description="Polar residues" evidence="3">
    <location>
        <begin position="60"/>
        <end position="69"/>
    </location>
</feature>
<reference evidence="7" key="1">
    <citation type="submission" date="2016-06" db="UniProtKB">
        <authorList>
            <consortium name="WormBaseParasite"/>
        </authorList>
    </citation>
    <scope>IDENTIFICATION</scope>
</reference>
<reference evidence="5 6" key="2">
    <citation type="submission" date="2018-11" db="EMBL/GenBank/DDBJ databases">
        <authorList>
            <consortium name="Pathogen Informatics"/>
        </authorList>
    </citation>
    <scope>NUCLEOTIDE SEQUENCE [LARGE SCALE GENOMIC DNA]</scope>
</reference>
<organism evidence="7">
    <name type="scientific">Gongylonema pulchrum</name>
    <dbReference type="NCBI Taxonomy" id="637853"/>
    <lineage>
        <taxon>Eukaryota</taxon>
        <taxon>Metazoa</taxon>
        <taxon>Ecdysozoa</taxon>
        <taxon>Nematoda</taxon>
        <taxon>Chromadorea</taxon>
        <taxon>Rhabditida</taxon>
        <taxon>Spirurina</taxon>
        <taxon>Spiruromorpha</taxon>
        <taxon>Spiruroidea</taxon>
        <taxon>Gongylonematidae</taxon>
        <taxon>Gongylonema</taxon>
    </lineage>
</organism>
<dbReference type="PANTHER" id="PTHR47219">
    <property type="entry name" value="RAB GTPASE-ACTIVATING PROTEIN 1-LIKE"/>
    <property type="match status" value="1"/>
</dbReference>
<feature type="region of interest" description="Disordered" evidence="3">
    <location>
        <begin position="121"/>
        <end position="151"/>
    </location>
</feature>
<feature type="compositionally biased region" description="Polar residues" evidence="3">
    <location>
        <begin position="84"/>
        <end position="98"/>
    </location>
</feature>
<sequence>MDDERSQSARSNDSTARGNDFSRMNGPAAGGAAQANDSAHRSSNSAREVSLKMDDERSQSARSNDSTARGNDFSRMNGPAAGGSQANDSAQRSSNSAREVSLKVVKFESVTERERLLHRLSLGRSPTKMPTQLIHPADEDESDSDEPLLSGSGIVNQDCSEDVLSAWNKVLEEWKADPEWTRPKELADLIRNGVPDVLRGEVWQYLAKVQIDPDLTDTYRLLLGKMPEDLAFCTLVKIMFDYGLRDLFKLGLDVLHLRFYQLQRLTEVSVPSAVSPS</sequence>
<dbReference type="OrthoDB" id="295078at2759"/>
<dbReference type="InterPro" id="IPR050302">
    <property type="entry name" value="Rab_GAP_TBC_domain"/>
</dbReference>
<feature type="compositionally biased region" description="Polar residues" evidence="3">
    <location>
        <begin position="8"/>
        <end position="17"/>
    </location>
</feature>
<name>A0A183E6T6_9BILA</name>
<evidence type="ECO:0000313" key="5">
    <source>
        <dbReference type="EMBL" id="VDN28337.1"/>
    </source>
</evidence>
<keyword evidence="2" id="KW-0175">Coiled coil</keyword>
<gene>
    <name evidence="5" type="ORF">GPUH_LOCUS16677</name>
</gene>
<keyword evidence="1" id="KW-0343">GTPase activation</keyword>
<keyword evidence="6" id="KW-1185">Reference proteome</keyword>
<dbReference type="PANTHER" id="PTHR47219:SF9">
    <property type="entry name" value="GTPASE ACTIVATING PROTEIN AND CENTROSOME-ASSOCIATED, ISOFORM B"/>
    <property type="match status" value="1"/>
</dbReference>
<dbReference type="InterPro" id="IPR035969">
    <property type="entry name" value="Rab-GAP_TBC_sf"/>
</dbReference>
<feature type="region of interest" description="Disordered" evidence="3">
    <location>
        <begin position="1"/>
        <end position="100"/>
    </location>
</feature>
<dbReference type="Proteomes" id="UP000271098">
    <property type="component" value="Unassembled WGS sequence"/>
</dbReference>
<dbReference type="InterPro" id="IPR000195">
    <property type="entry name" value="Rab-GAP-TBC_dom"/>
</dbReference>
<dbReference type="GO" id="GO:0031267">
    <property type="term" value="F:small GTPase binding"/>
    <property type="evidence" value="ECO:0007669"/>
    <property type="project" value="TreeGrafter"/>
</dbReference>
<dbReference type="FunFam" id="1.10.10.750:FF:000003">
    <property type="entry name" value="GTPase activating protein (Evi5)"/>
    <property type="match status" value="1"/>
</dbReference>
<dbReference type="AlphaFoldDB" id="A0A183E6T6"/>
<dbReference type="EMBL" id="UYRT01084090">
    <property type="protein sequence ID" value="VDN28337.1"/>
    <property type="molecule type" value="Genomic_DNA"/>
</dbReference>
<protein>
    <submittedName>
        <fullName evidence="7">Rab-GAP TBC domain-containing protein</fullName>
    </submittedName>
</protein>
<evidence type="ECO:0000313" key="6">
    <source>
        <dbReference type="Proteomes" id="UP000271098"/>
    </source>
</evidence>
<dbReference type="WBParaSite" id="GPUH_0001669901-mRNA-1">
    <property type="protein sequence ID" value="GPUH_0001669901-mRNA-1"/>
    <property type="gene ID" value="GPUH_0001669901"/>
</dbReference>
<dbReference type="Pfam" id="PF23436">
    <property type="entry name" value="RabGap-TBC_2"/>
    <property type="match status" value="1"/>
</dbReference>
<evidence type="ECO:0000256" key="3">
    <source>
        <dbReference type="SAM" id="MobiDB-lite"/>
    </source>
</evidence>
<evidence type="ECO:0000313" key="7">
    <source>
        <dbReference type="WBParaSite" id="GPUH_0001669901-mRNA-1"/>
    </source>
</evidence>
<proteinExistence type="predicted"/>
<dbReference type="GO" id="GO:0005096">
    <property type="term" value="F:GTPase activator activity"/>
    <property type="evidence" value="ECO:0007669"/>
    <property type="project" value="UniProtKB-KW"/>
</dbReference>
<feature type="compositionally biased region" description="Low complexity" evidence="3">
    <location>
        <begin position="26"/>
        <end position="35"/>
    </location>
</feature>
<feature type="domain" description="Rab-GAP TBC" evidence="4">
    <location>
        <begin position="222"/>
        <end position="272"/>
    </location>
</feature>
<accession>A0A183E6T6</accession>